<accession>A0A9D1HBY3</accession>
<evidence type="ECO:0000256" key="12">
    <source>
        <dbReference type="RuleBase" id="RU003862"/>
    </source>
</evidence>
<evidence type="ECO:0000313" key="14">
    <source>
        <dbReference type="Proteomes" id="UP000824159"/>
    </source>
</evidence>
<evidence type="ECO:0000256" key="7">
    <source>
        <dbReference type="ARBA" id="ARBA00023002"/>
    </source>
</evidence>
<dbReference type="CDD" id="cd00537">
    <property type="entry name" value="MTHFR"/>
    <property type="match status" value="1"/>
</dbReference>
<dbReference type="GO" id="GO:0005829">
    <property type="term" value="C:cytosol"/>
    <property type="evidence" value="ECO:0007669"/>
    <property type="project" value="InterPro"/>
</dbReference>
<keyword evidence="9" id="KW-0486">Methionine biosynthesis</keyword>
<dbReference type="Proteomes" id="UP000824159">
    <property type="component" value="Unassembled WGS sequence"/>
</dbReference>
<dbReference type="PANTHER" id="PTHR45754">
    <property type="entry name" value="METHYLENETETRAHYDROFOLATE REDUCTASE"/>
    <property type="match status" value="1"/>
</dbReference>
<evidence type="ECO:0000256" key="2">
    <source>
        <dbReference type="ARBA" id="ARBA00004777"/>
    </source>
</evidence>
<evidence type="ECO:0000256" key="4">
    <source>
        <dbReference type="ARBA" id="ARBA00022605"/>
    </source>
</evidence>
<evidence type="ECO:0000256" key="9">
    <source>
        <dbReference type="ARBA" id="ARBA00023167"/>
    </source>
</evidence>
<name>A0A9D1HBY3_9FIRM</name>
<comment type="catalytic activity">
    <reaction evidence="11">
        <text>(6S)-5-methyl-5,6,7,8-tetrahydrofolate + NAD(+) = (6R)-5,10-methylene-5,6,7,8-tetrahydrofolate + NADH + H(+)</text>
        <dbReference type="Rhea" id="RHEA:19821"/>
        <dbReference type="ChEBI" id="CHEBI:15378"/>
        <dbReference type="ChEBI" id="CHEBI:15636"/>
        <dbReference type="ChEBI" id="CHEBI:18608"/>
        <dbReference type="ChEBI" id="CHEBI:57540"/>
        <dbReference type="ChEBI" id="CHEBI:57945"/>
        <dbReference type="EC" id="1.5.1.54"/>
    </reaction>
    <physiologicalReaction direction="right-to-left" evidence="11">
        <dbReference type="Rhea" id="RHEA:19823"/>
    </physiologicalReaction>
</comment>
<dbReference type="InterPro" id="IPR003171">
    <property type="entry name" value="Mehydrof_redctse-like"/>
</dbReference>
<comment type="cofactor">
    <cofactor evidence="1 12">
        <name>FAD</name>
        <dbReference type="ChEBI" id="CHEBI:57692"/>
    </cofactor>
</comment>
<evidence type="ECO:0000256" key="11">
    <source>
        <dbReference type="ARBA" id="ARBA00048628"/>
    </source>
</evidence>
<dbReference type="GO" id="GO:0071949">
    <property type="term" value="F:FAD binding"/>
    <property type="evidence" value="ECO:0007669"/>
    <property type="project" value="TreeGrafter"/>
</dbReference>
<keyword evidence="8" id="KW-0520">NAD</keyword>
<dbReference type="Gene3D" id="3.20.20.220">
    <property type="match status" value="1"/>
</dbReference>
<dbReference type="NCBIfam" id="TIGR00676">
    <property type="entry name" value="fadh2"/>
    <property type="match status" value="1"/>
</dbReference>
<comment type="pathway">
    <text evidence="10">Amino-acid biosynthesis; L-methionine biosynthesis via de novo pathway.</text>
</comment>
<comment type="pathway">
    <text evidence="2 12">One-carbon metabolism; tetrahydrofolate interconversion.</text>
</comment>
<evidence type="ECO:0000256" key="8">
    <source>
        <dbReference type="ARBA" id="ARBA00023027"/>
    </source>
</evidence>
<dbReference type="InterPro" id="IPR004620">
    <property type="entry name" value="MTHF_reductase_bac"/>
</dbReference>
<evidence type="ECO:0000256" key="1">
    <source>
        <dbReference type="ARBA" id="ARBA00001974"/>
    </source>
</evidence>
<comment type="similarity">
    <text evidence="3 12">Belongs to the methylenetetrahydrofolate reductase family.</text>
</comment>
<evidence type="ECO:0000313" key="13">
    <source>
        <dbReference type="EMBL" id="HIT99196.1"/>
    </source>
</evidence>
<dbReference type="SUPFAM" id="SSF51730">
    <property type="entry name" value="FAD-linked oxidoreductase"/>
    <property type="match status" value="1"/>
</dbReference>
<reference evidence="13" key="1">
    <citation type="submission" date="2020-10" db="EMBL/GenBank/DDBJ databases">
        <authorList>
            <person name="Gilroy R."/>
        </authorList>
    </citation>
    <scope>NUCLEOTIDE SEQUENCE</scope>
    <source>
        <strain evidence="13">CHK176-22527</strain>
    </source>
</reference>
<dbReference type="GO" id="GO:0106312">
    <property type="term" value="F:methylenetetrahydrofolate reductase (NADH) activity"/>
    <property type="evidence" value="ECO:0007669"/>
    <property type="project" value="UniProtKB-EC"/>
</dbReference>
<evidence type="ECO:0000256" key="3">
    <source>
        <dbReference type="ARBA" id="ARBA00006743"/>
    </source>
</evidence>
<dbReference type="AlphaFoldDB" id="A0A9D1HBY3"/>
<keyword evidence="6 12" id="KW-0274">FAD</keyword>
<keyword evidence="4" id="KW-0028">Amino-acid biosynthesis</keyword>
<organism evidence="13 14">
    <name type="scientific">Candidatus Allocopromorpha excrementavium</name>
    <dbReference type="NCBI Taxonomy" id="2840741"/>
    <lineage>
        <taxon>Bacteria</taxon>
        <taxon>Bacillati</taxon>
        <taxon>Bacillota</taxon>
        <taxon>Clostridia</taxon>
        <taxon>Eubacteriales</taxon>
        <taxon>Eubacteriaceae</taxon>
        <taxon>Eubacteriaceae incertae sedis</taxon>
        <taxon>Candidatus Allocopromorpha</taxon>
    </lineage>
</organism>
<evidence type="ECO:0000256" key="10">
    <source>
        <dbReference type="ARBA" id="ARBA00034478"/>
    </source>
</evidence>
<sequence>MKIPELYEKKKPVFSLEIFPPKRKSNLDSIYDTVEKLAVCEPDFISVTYGAGGNIADNSTCEIASNIKKKYGIETVAHLTCVNSTKEDVKEMIGRFADADIENVLALRGDIVSEEDIKTDFKHANELAIEVQRKCSDNLEILGACYPEGHYESRSLDEDIQNLKYKIGAGVKVLITQLFFDNQVFYEFVGKARLMGIDVPVSAGIMPIVNSRQIEKTVALSGASLPHKFTKMIGLYENDAEGLFEAGIEYAVEQIRDLITNGADGIHVYTMNNPKVALKVYENIKDLLR</sequence>
<proteinExistence type="inferred from homology"/>
<reference evidence="13" key="2">
    <citation type="journal article" date="2021" name="PeerJ">
        <title>Extensive microbial diversity within the chicken gut microbiome revealed by metagenomics and culture.</title>
        <authorList>
            <person name="Gilroy R."/>
            <person name="Ravi A."/>
            <person name="Getino M."/>
            <person name="Pursley I."/>
            <person name="Horton D.L."/>
            <person name="Alikhan N.F."/>
            <person name="Baker D."/>
            <person name="Gharbi K."/>
            <person name="Hall N."/>
            <person name="Watson M."/>
            <person name="Adriaenssens E.M."/>
            <person name="Foster-Nyarko E."/>
            <person name="Jarju S."/>
            <person name="Secka A."/>
            <person name="Antonio M."/>
            <person name="Oren A."/>
            <person name="Chaudhuri R.R."/>
            <person name="La Ragione R."/>
            <person name="Hildebrand F."/>
            <person name="Pallen M.J."/>
        </authorList>
    </citation>
    <scope>NUCLEOTIDE SEQUENCE</scope>
    <source>
        <strain evidence="13">CHK176-22527</strain>
    </source>
</reference>
<dbReference type="GO" id="GO:0009086">
    <property type="term" value="P:methionine biosynthetic process"/>
    <property type="evidence" value="ECO:0007669"/>
    <property type="project" value="UniProtKB-KW"/>
</dbReference>
<dbReference type="GO" id="GO:0035999">
    <property type="term" value="P:tetrahydrofolate interconversion"/>
    <property type="evidence" value="ECO:0007669"/>
    <property type="project" value="TreeGrafter"/>
</dbReference>
<evidence type="ECO:0000256" key="5">
    <source>
        <dbReference type="ARBA" id="ARBA00022630"/>
    </source>
</evidence>
<keyword evidence="5 12" id="KW-0285">Flavoprotein</keyword>
<dbReference type="EMBL" id="DVLX01000030">
    <property type="protein sequence ID" value="HIT99196.1"/>
    <property type="molecule type" value="Genomic_DNA"/>
</dbReference>
<evidence type="ECO:0000256" key="6">
    <source>
        <dbReference type="ARBA" id="ARBA00022827"/>
    </source>
</evidence>
<dbReference type="PANTHER" id="PTHR45754:SF3">
    <property type="entry name" value="METHYLENETETRAHYDROFOLATE REDUCTASE (NADPH)"/>
    <property type="match status" value="1"/>
</dbReference>
<dbReference type="InterPro" id="IPR029041">
    <property type="entry name" value="FAD-linked_oxidoreductase-like"/>
</dbReference>
<comment type="caution">
    <text evidence="13">The sequence shown here is derived from an EMBL/GenBank/DDBJ whole genome shotgun (WGS) entry which is preliminary data.</text>
</comment>
<dbReference type="EC" id="1.5.1.54" evidence="12"/>
<keyword evidence="7 12" id="KW-0560">Oxidoreductase</keyword>
<gene>
    <name evidence="13" type="primary">metF</name>
    <name evidence="13" type="ORF">IAD12_02950</name>
</gene>
<dbReference type="Pfam" id="PF02219">
    <property type="entry name" value="MTHFR"/>
    <property type="match status" value="1"/>
</dbReference>
<protein>
    <recommendedName>
        <fullName evidence="12">Methylenetetrahydrofolate reductase</fullName>
        <ecNumber evidence="12">1.5.1.54</ecNumber>
    </recommendedName>
</protein>